<evidence type="ECO:0000313" key="8">
    <source>
        <dbReference type="EMBL" id="VZO38087.1"/>
    </source>
</evidence>
<dbReference type="InterPro" id="IPR013325">
    <property type="entry name" value="RNA_pol_sigma_r2"/>
</dbReference>
<keyword evidence="5" id="KW-0804">Transcription</keyword>
<dbReference type="Proteomes" id="UP000419743">
    <property type="component" value="Unassembled WGS sequence"/>
</dbReference>
<dbReference type="SUPFAM" id="SSF88659">
    <property type="entry name" value="Sigma3 and sigma4 domains of RNA polymerase sigma factors"/>
    <property type="match status" value="1"/>
</dbReference>
<protein>
    <submittedName>
        <fullName evidence="8">RNA polymerase sigma-E factor</fullName>
    </submittedName>
</protein>
<dbReference type="InterPro" id="IPR039425">
    <property type="entry name" value="RNA_pol_sigma-70-like"/>
</dbReference>
<evidence type="ECO:0000256" key="4">
    <source>
        <dbReference type="ARBA" id="ARBA00023125"/>
    </source>
</evidence>
<dbReference type="GO" id="GO:0006352">
    <property type="term" value="P:DNA-templated transcription initiation"/>
    <property type="evidence" value="ECO:0007669"/>
    <property type="project" value="InterPro"/>
</dbReference>
<name>A0A7M4DLF1_9MICO</name>
<dbReference type="Pfam" id="PF04542">
    <property type="entry name" value="Sigma70_r2"/>
    <property type="match status" value="1"/>
</dbReference>
<gene>
    <name evidence="8" type="primary">sigE_3</name>
    <name evidence="8" type="ORF">HALOF300_02968</name>
</gene>
<dbReference type="Gene3D" id="1.10.1740.10">
    <property type="match status" value="1"/>
</dbReference>
<dbReference type="RefSeq" id="WP_156741679.1">
    <property type="nucleotide sequence ID" value="NZ_CACRYJ010000044.1"/>
</dbReference>
<dbReference type="Pfam" id="PF08281">
    <property type="entry name" value="Sigma70_r4_2"/>
    <property type="match status" value="1"/>
</dbReference>
<dbReference type="InterPro" id="IPR013324">
    <property type="entry name" value="RNA_pol_sigma_r3/r4-like"/>
</dbReference>
<dbReference type="GO" id="GO:0003677">
    <property type="term" value="F:DNA binding"/>
    <property type="evidence" value="ECO:0007669"/>
    <property type="project" value="UniProtKB-KW"/>
</dbReference>
<dbReference type="InterPro" id="IPR013249">
    <property type="entry name" value="RNA_pol_sigma70_r4_t2"/>
</dbReference>
<comment type="caution">
    <text evidence="8">The sequence shown here is derived from an EMBL/GenBank/DDBJ whole genome shotgun (WGS) entry which is preliminary data.</text>
</comment>
<evidence type="ECO:0000256" key="1">
    <source>
        <dbReference type="ARBA" id="ARBA00010641"/>
    </source>
</evidence>
<dbReference type="GO" id="GO:0016987">
    <property type="term" value="F:sigma factor activity"/>
    <property type="evidence" value="ECO:0007669"/>
    <property type="project" value="UniProtKB-KW"/>
</dbReference>
<evidence type="ECO:0000313" key="9">
    <source>
        <dbReference type="Proteomes" id="UP000419743"/>
    </source>
</evidence>
<keyword evidence="3" id="KW-0731">Sigma factor</keyword>
<sequence>MSHWEPVLTDLVRQRGGALVRYATLLCGDLAEGEDLVQEALTKVFAVMRKPPRGDDGVAVEHAEAYVRRTVLTLYLDGYRRRRRWAAVRHLLPGSDSTAGPERHSPDRLDVDRALALLGPRQRACMVLRYYADLTVPQIADELGVSPGTVKRHLHDAGLHLVAELDGSLEGERR</sequence>
<proteinExistence type="inferred from homology"/>
<dbReference type="SUPFAM" id="SSF88946">
    <property type="entry name" value="Sigma2 domain of RNA polymerase sigma factors"/>
    <property type="match status" value="1"/>
</dbReference>
<accession>A0A7M4DLF1</accession>
<dbReference type="PANTHER" id="PTHR43133:SF50">
    <property type="entry name" value="ECF RNA POLYMERASE SIGMA FACTOR SIGM"/>
    <property type="match status" value="1"/>
</dbReference>
<dbReference type="InterPro" id="IPR014284">
    <property type="entry name" value="RNA_pol_sigma-70_dom"/>
</dbReference>
<dbReference type="EMBL" id="CACRYJ010000044">
    <property type="protein sequence ID" value="VZO38087.1"/>
    <property type="molecule type" value="Genomic_DNA"/>
</dbReference>
<evidence type="ECO:0000256" key="2">
    <source>
        <dbReference type="ARBA" id="ARBA00023015"/>
    </source>
</evidence>
<dbReference type="InterPro" id="IPR036388">
    <property type="entry name" value="WH-like_DNA-bd_sf"/>
</dbReference>
<dbReference type="PANTHER" id="PTHR43133">
    <property type="entry name" value="RNA POLYMERASE ECF-TYPE SIGMA FACTO"/>
    <property type="match status" value="1"/>
</dbReference>
<keyword evidence="2" id="KW-0805">Transcription regulation</keyword>
<feature type="domain" description="RNA polymerase sigma-70 region 2" evidence="6">
    <location>
        <begin position="11"/>
        <end position="84"/>
    </location>
</feature>
<dbReference type="CDD" id="cd06171">
    <property type="entry name" value="Sigma70_r4"/>
    <property type="match status" value="1"/>
</dbReference>
<keyword evidence="4" id="KW-0238">DNA-binding</keyword>
<evidence type="ECO:0000256" key="3">
    <source>
        <dbReference type="ARBA" id="ARBA00023082"/>
    </source>
</evidence>
<evidence type="ECO:0000256" key="5">
    <source>
        <dbReference type="ARBA" id="ARBA00023163"/>
    </source>
</evidence>
<evidence type="ECO:0000259" key="6">
    <source>
        <dbReference type="Pfam" id="PF04542"/>
    </source>
</evidence>
<feature type="domain" description="RNA polymerase sigma factor 70 region 4 type 2" evidence="7">
    <location>
        <begin position="109"/>
        <end position="157"/>
    </location>
</feature>
<dbReference type="AlphaFoldDB" id="A0A7M4DLF1"/>
<evidence type="ECO:0000259" key="7">
    <source>
        <dbReference type="Pfam" id="PF08281"/>
    </source>
</evidence>
<keyword evidence="9" id="KW-1185">Reference proteome</keyword>
<comment type="similarity">
    <text evidence="1">Belongs to the sigma-70 factor family. ECF subfamily.</text>
</comment>
<dbReference type="InterPro" id="IPR007627">
    <property type="entry name" value="RNA_pol_sigma70_r2"/>
</dbReference>
<dbReference type="NCBIfam" id="TIGR02937">
    <property type="entry name" value="sigma70-ECF"/>
    <property type="match status" value="1"/>
</dbReference>
<organism evidence="8 9">
    <name type="scientific">Occultella aeris</name>
    <dbReference type="NCBI Taxonomy" id="2761496"/>
    <lineage>
        <taxon>Bacteria</taxon>
        <taxon>Bacillati</taxon>
        <taxon>Actinomycetota</taxon>
        <taxon>Actinomycetes</taxon>
        <taxon>Micrococcales</taxon>
        <taxon>Ruaniaceae</taxon>
        <taxon>Occultella</taxon>
    </lineage>
</organism>
<reference evidence="8 9" key="1">
    <citation type="submission" date="2019-11" db="EMBL/GenBank/DDBJ databases">
        <authorList>
            <person name="Criscuolo A."/>
        </authorList>
    </citation>
    <scope>NUCLEOTIDE SEQUENCE [LARGE SCALE GENOMIC DNA]</scope>
    <source>
        <strain evidence="8">CIP111667</strain>
    </source>
</reference>
<dbReference type="Gene3D" id="1.10.10.10">
    <property type="entry name" value="Winged helix-like DNA-binding domain superfamily/Winged helix DNA-binding domain"/>
    <property type="match status" value="1"/>
</dbReference>